<dbReference type="EMBL" id="JACQCQ010000003">
    <property type="protein sequence ID" value="MBI3627354.1"/>
    <property type="molecule type" value="Genomic_DNA"/>
</dbReference>
<reference evidence="3" key="1">
    <citation type="submission" date="2020-07" db="EMBL/GenBank/DDBJ databases">
        <title>Huge and variable diversity of episymbiotic CPR bacteria and DPANN archaea in groundwater ecosystems.</title>
        <authorList>
            <person name="He C.Y."/>
            <person name="Keren R."/>
            <person name="Whittaker M."/>
            <person name="Farag I.F."/>
            <person name="Doudna J."/>
            <person name="Cate J.H.D."/>
            <person name="Banfield J.F."/>
        </authorList>
    </citation>
    <scope>NUCLEOTIDE SEQUENCE</scope>
    <source>
        <strain evidence="3">NC_groundwater_972_Pr1_S-0.2um_49_27</strain>
    </source>
</reference>
<evidence type="ECO:0000313" key="3">
    <source>
        <dbReference type="EMBL" id="MBI3627354.1"/>
    </source>
</evidence>
<keyword evidence="2" id="KW-0812">Transmembrane</keyword>
<dbReference type="Proteomes" id="UP000808388">
    <property type="component" value="Unassembled WGS sequence"/>
</dbReference>
<accession>A0A9D6QRU1</accession>
<comment type="caution">
    <text evidence="3">The sequence shown here is derived from an EMBL/GenBank/DDBJ whole genome shotgun (WGS) entry which is preliminary data.</text>
</comment>
<protein>
    <recommendedName>
        <fullName evidence="5">Ada DNA repair metal-binding domain-containing protein</fullName>
    </recommendedName>
</protein>
<feature type="transmembrane region" description="Helical" evidence="2">
    <location>
        <begin position="16"/>
        <end position="37"/>
    </location>
</feature>
<feature type="region of interest" description="Disordered" evidence="1">
    <location>
        <begin position="57"/>
        <end position="80"/>
    </location>
</feature>
<evidence type="ECO:0000256" key="1">
    <source>
        <dbReference type="SAM" id="MobiDB-lite"/>
    </source>
</evidence>
<evidence type="ECO:0008006" key="5">
    <source>
        <dbReference type="Google" id="ProtNLM"/>
    </source>
</evidence>
<proteinExistence type="predicted"/>
<keyword evidence="2" id="KW-1133">Transmembrane helix</keyword>
<dbReference type="AlphaFoldDB" id="A0A9D6QRU1"/>
<gene>
    <name evidence="3" type="ORF">HY220_01205</name>
</gene>
<organism evidence="3 4">
    <name type="scientific">Candidatus Sungiibacteriota bacterium</name>
    <dbReference type="NCBI Taxonomy" id="2750080"/>
    <lineage>
        <taxon>Bacteria</taxon>
        <taxon>Candidatus Sungiibacteriota</taxon>
    </lineage>
</organism>
<name>A0A9D6QRU1_9BACT</name>
<evidence type="ECO:0000256" key="2">
    <source>
        <dbReference type="SAM" id="Phobius"/>
    </source>
</evidence>
<sequence length="132" mass="14038">MLSKIKQWGSEYKSDIILGIGIMFFSLASFGLGRLSVIWAPRETVSIPASEEAGVTGSPIIPVSTRQENLPPRGAANTTSDFIASKNGSVYHLSDCPGALKIKPENKITFKTETEAKAAGYKPAANCPGLQP</sequence>
<dbReference type="SUPFAM" id="SSF57884">
    <property type="entry name" value="Ada DNA repair protein, N-terminal domain (N-Ada 10)"/>
    <property type="match status" value="1"/>
</dbReference>
<evidence type="ECO:0000313" key="4">
    <source>
        <dbReference type="Proteomes" id="UP000808388"/>
    </source>
</evidence>
<dbReference type="Gene3D" id="3.40.10.10">
    <property type="entry name" value="DNA Methylphosphotriester Repair Domain"/>
    <property type="match status" value="1"/>
</dbReference>
<keyword evidence="2" id="KW-0472">Membrane</keyword>
<dbReference type="InterPro" id="IPR035451">
    <property type="entry name" value="Ada-like_dom_sf"/>
</dbReference>